<keyword evidence="2" id="KW-0548">Nucleotidyltransferase</keyword>
<evidence type="ECO:0000313" key="3">
    <source>
        <dbReference type="Proteomes" id="UP001151760"/>
    </source>
</evidence>
<dbReference type="GO" id="GO:0003964">
    <property type="term" value="F:RNA-directed DNA polymerase activity"/>
    <property type="evidence" value="ECO:0007669"/>
    <property type="project" value="UniProtKB-KW"/>
</dbReference>
<protein>
    <submittedName>
        <fullName evidence="2">RNA-directed DNA polymerase, eukaryota, reverse transcriptase zinc-binding domain protein</fullName>
    </submittedName>
</protein>
<feature type="domain" description="Reverse transcriptase" evidence="1">
    <location>
        <begin position="1"/>
        <end position="296"/>
    </location>
</feature>
<organism evidence="2 3">
    <name type="scientific">Tanacetum coccineum</name>
    <dbReference type="NCBI Taxonomy" id="301880"/>
    <lineage>
        <taxon>Eukaryota</taxon>
        <taxon>Viridiplantae</taxon>
        <taxon>Streptophyta</taxon>
        <taxon>Embryophyta</taxon>
        <taxon>Tracheophyta</taxon>
        <taxon>Spermatophyta</taxon>
        <taxon>Magnoliopsida</taxon>
        <taxon>eudicotyledons</taxon>
        <taxon>Gunneridae</taxon>
        <taxon>Pentapetalae</taxon>
        <taxon>asterids</taxon>
        <taxon>campanulids</taxon>
        <taxon>Asterales</taxon>
        <taxon>Asteraceae</taxon>
        <taxon>Asteroideae</taxon>
        <taxon>Anthemideae</taxon>
        <taxon>Anthemidinae</taxon>
        <taxon>Tanacetum</taxon>
    </lineage>
</organism>
<dbReference type="PROSITE" id="PS50878">
    <property type="entry name" value="RT_POL"/>
    <property type="match status" value="1"/>
</dbReference>
<dbReference type="Proteomes" id="UP001151760">
    <property type="component" value="Unassembled WGS sequence"/>
</dbReference>
<dbReference type="CDD" id="cd01650">
    <property type="entry name" value="RT_nLTR_like"/>
    <property type="match status" value="1"/>
</dbReference>
<evidence type="ECO:0000313" key="2">
    <source>
        <dbReference type="EMBL" id="GJT66637.1"/>
    </source>
</evidence>
<dbReference type="PANTHER" id="PTHR46890:SF50">
    <property type="entry name" value="RNA-DIRECTED DNA POLYMERASE, EUKARYOTA, REVERSE TRANSCRIPTASE ZINC-BINDING DOMAIN PROTEIN-RELATED"/>
    <property type="match status" value="1"/>
</dbReference>
<dbReference type="Pfam" id="PF00078">
    <property type="entry name" value="RVT_1"/>
    <property type="match status" value="1"/>
</dbReference>
<reference evidence="2" key="2">
    <citation type="submission" date="2022-01" db="EMBL/GenBank/DDBJ databases">
        <authorList>
            <person name="Yamashiro T."/>
            <person name="Shiraishi A."/>
            <person name="Satake H."/>
            <person name="Nakayama K."/>
        </authorList>
    </citation>
    <scope>NUCLEOTIDE SEQUENCE</scope>
</reference>
<gene>
    <name evidence="2" type="ORF">Tco_1018117</name>
</gene>
<evidence type="ECO:0000259" key="1">
    <source>
        <dbReference type="PROSITE" id="PS50878"/>
    </source>
</evidence>
<dbReference type="SUPFAM" id="SSF56672">
    <property type="entry name" value="DNA/RNA polymerases"/>
    <property type="match status" value="1"/>
</dbReference>
<dbReference type="EMBL" id="BQNB010017732">
    <property type="protein sequence ID" value="GJT66637.1"/>
    <property type="molecule type" value="Genomic_DNA"/>
</dbReference>
<proteinExistence type="predicted"/>
<sequence>MIHGIMKEDEAKNAVWDYGRSKDPDPDGFFFAFVKKYWDDIKVDILEYVNIFLGTGSLPRGSNSSFFTLIPKVINHVFIKDFHPISLIGVHYKIIAKILANSLAKVIDKIVSHEQSAFIDGRQILDGHLILNFVLLNLGFVSKWRFWIRAYLSSSRVLVLVNGSPTSEFSINRGLRQGDPLSSFLFILVMVGLHNALSTTVSSSFRRGIKFGSLELNISHIFYVDDVIITTEWNANDLDNIIRVLQVFYFASGLKINIQKSNVHGIGVSDVDISFMASNYGCASGSYPFTYLGLPIGSNMSLHRVGRFYWTSFNRSYLHGRLISFL</sequence>
<dbReference type="InterPro" id="IPR000477">
    <property type="entry name" value="RT_dom"/>
</dbReference>
<comment type="caution">
    <text evidence="2">The sequence shown here is derived from an EMBL/GenBank/DDBJ whole genome shotgun (WGS) entry which is preliminary data.</text>
</comment>
<keyword evidence="2" id="KW-0808">Transferase</keyword>
<dbReference type="PANTHER" id="PTHR46890">
    <property type="entry name" value="NON-LTR RETROLELEMENT REVERSE TRANSCRIPTASE-LIKE PROTEIN-RELATED"/>
    <property type="match status" value="1"/>
</dbReference>
<dbReference type="InterPro" id="IPR043502">
    <property type="entry name" value="DNA/RNA_pol_sf"/>
</dbReference>
<accession>A0ABQ5FW18</accession>
<dbReference type="InterPro" id="IPR052343">
    <property type="entry name" value="Retrotransposon-Effector_Assoc"/>
</dbReference>
<keyword evidence="3" id="KW-1185">Reference proteome</keyword>
<reference evidence="2" key="1">
    <citation type="journal article" date="2022" name="Int. J. Mol. Sci.">
        <title>Draft Genome of Tanacetum Coccineum: Genomic Comparison of Closely Related Tanacetum-Family Plants.</title>
        <authorList>
            <person name="Yamashiro T."/>
            <person name="Shiraishi A."/>
            <person name="Nakayama K."/>
            <person name="Satake H."/>
        </authorList>
    </citation>
    <scope>NUCLEOTIDE SEQUENCE</scope>
</reference>
<name>A0ABQ5FW18_9ASTR</name>
<keyword evidence="2" id="KW-0695">RNA-directed DNA polymerase</keyword>